<evidence type="ECO:0000259" key="2">
    <source>
        <dbReference type="Pfam" id="PF04542"/>
    </source>
</evidence>
<dbReference type="InterPro" id="IPR014303">
    <property type="entry name" value="RNA_pol_sigma-70_ECF"/>
</dbReference>
<name>A0A0A8X5A2_MESS1</name>
<dbReference type="GO" id="GO:0003677">
    <property type="term" value="F:DNA binding"/>
    <property type="evidence" value="ECO:0007669"/>
    <property type="project" value="InterPro"/>
</dbReference>
<dbReference type="InterPro" id="IPR013249">
    <property type="entry name" value="RNA_pol_sigma70_r4_t2"/>
</dbReference>
<dbReference type="Gene3D" id="1.10.10.10">
    <property type="entry name" value="Winged helix-like DNA-binding domain superfamily/Winged helix DNA-binding domain"/>
    <property type="match status" value="1"/>
</dbReference>
<dbReference type="STRING" id="1321606.SAMD00020551_3274"/>
<dbReference type="PANTHER" id="PTHR30173">
    <property type="entry name" value="SIGMA 19 FACTOR"/>
    <property type="match status" value="1"/>
</dbReference>
<evidence type="ECO:0000313" key="5">
    <source>
        <dbReference type="Proteomes" id="UP000031014"/>
    </source>
</evidence>
<dbReference type="InterPro" id="IPR032710">
    <property type="entry name" value="NTF2-like_dom_sf"/>
</dbReference>
<dbReference type="RefSeq" id="WP_052442203.1">
    <property type="nucleotide sequence ID" value="NZ_BASE01000073.1"/>
</dbReference>
<dbReference type="InterPro" id="IPR052704">
    <property type="entry name" value="ECF_Sigma-70_Domain"/>
</dbReference>
<dbReference type="NCBIfam" id="NF007214">
    <property type="entry name" value="PRK09636.1"/>
    <property type="match status" value="1"/>
</dbReference>
<dbReference type="NCBIfam" id="TIGR02957">
    <property type="entry name" value="SigX4"/>
    <property type="match status" value="1"/>
</dbReference>
<dbReference type="InterPro" id="IPR007627">
    <property type="entry name" value="RNA_pol_sigma70_r2"/>
</dbReference>
<dbReference type="SUPFAM" id="SSF88946">
    <property type="entry name" value="Sigma2 domain of RNA polymerase sigma factors"/>
    <property type="match status" value="1"/>
</dbReference>
<comment type="caution">
    <text evidence="4">The sequence shown here is derived from an EMBL/GenBank/DDBJ whole genome shotgun (WGS) entry which is preliminary data.</text>
</comment>
<keyword evidence="5" id="KW-1185">Reference proteome</keyword>
<dbReference type="Pfam" id="PF04542">
    <property type="entry name" value="Sigma70_r2"/>
    <property type="match status" value="1"/>
</dbReference>
<dbReference type="InterPro" id="IPR036388">
    <property type="entry name" value="WH-like_DNA-bd_sf"/>
</dbReference>
<accession>A0A0A8X5A2</accession>
<dbReference type="InterPro" id="IPR013325">
    <property type="entry name" value="RNA_pol_sigma_r2"/>
</dbReference>
<dbReference type="SUPFAM" id="SSF54427">
    <property type="entry name" value="NTF2-like"/>
    <property type="match status" value="1"/>
</dbReference>
<dbReference type="InterPro" id="IPR014284">
    <property type="entry name" value="RNA_pol_sigma-70_dom"/>
</dbReference>
<protein>
    <submittedName>
        <fullName evidence="4">RNA polymerase sigma-70 factor</fullName>
    </submittedName>
</protein>
<dbReference type="Proteomes" id="UP000031014">
    <property type="component" value="Unassembled WGS sequence"/>
</dbReference>
<dbReference type="InterPro" id="IPR013324">
    <property type="entry name" value="RNA_pol_sigma_r3/r4-like"/>
</dbReference>
<gene>
    <name evidence="4" type="ORF">SAMD00020551_3274</name>
</gene>
<comment type="subunit">
    <text evidence="1">Interacts transiently with the RNA polymerase catalytic core formed by RpoA, RpoB, RpoC and RpoZ (2 alpha, 1 beta, 1 beta' and 1 omega subunit) to form the RNA polymerase holoenzyme that can initiate transcription.</text>
</comment>
<feature type="domain" description="RNA polymerase sigma-70 region 2" evidence="2">
    <location>
        <begin position="4"/>
        <end position="68"/>
    </location>
</feature>
<reference evidence="4 5" key="1">
    <citation type="submission" date="2013-06" db="EMBL/GenBank/DDBJ databases">
        <title>Whole genome shotgun sequence of Bacillus selenatarsenatis SF-1.</title>
        <authorList>
            <person name="Kuroda M."/>
            <person name="Sei K."/>
            <person name="Yamashita M."/>
            <person name="Ike M."/>
        </authorList>
    </citation>
    <scope>NUCLEOTIDE SEQUENCE [LARGE SCALE GENOMIC DNA]</scope>
    <source>
        <strain evidence="4 5">SF-1</strain>
    </source>
</reference>
<evidence type="ECO:0000313" key="4">
    <source>
        <dbReference type="EMBL" id="GAM15118.1"/>
    </source>
</evidence>
<dbReference type="NCBIfam" id="TIGR02937">
    <property type="entry name" value="sigma70-ECF"/>
    <property type="match status" value="1"/>
</dbReference>
<dbReference type="AlphaFoldDB" id="A0A0A8X5A2"/>
<dbReference type="EMBL" id="BASE01000073">
    <property type="protein sequence ID" value="GAM15118.1"/>
    <property type="molecule type" value="Genomic_DNA"/>
</dbReference>
<proteinExistence type="predicted"/>
<dbReference type="GO" id="GO:0016987">
    <property type="term" value="F:sigma factor activity"/>
    <property type="evidence" value="ECO:0007669"/>
    <property type="project" value="InterPro"/>
</dbReference>
<evidence type="ECO:0000259" key="3">
    <source>
        <dbReference type="Pfam" id="PF08281"/>
    </source>
</evidence>
<dbReference type="GO" id="GO:0006352">
    <property type="term" value="P:DNA-templated transcription initiation"/>
    <property type="evidence" value="ECO:0007669"/>
    <property type="project" value="InterPro"/>
</dbReference>
<evidence type="ECO:0000256" key="1">
    <source>
        <dbReference type="ARBA" id="ARBA00011344"/>
    </source>
</evidence>
<feature type="domain" description="RNA polymerase sigma factor 70 region 4 type 2" evidence="3">
    <location>
        <begin position="103"/>
        <end position="149"/>
    </location>
</feature>
<sequence>MEDLYSGYQPLLFSIAYRMLGSVSDAEDIVHDVYLQISEKTIEQVENKKAYLCKMVTNRCIDFFKSARYKREVYIGPWLPEPLILKDHDPISEVMNQEAISFAFLLLLEKLNPIERAVFVLRQVLRYDYKKISQIVDRSEPNCRKIFSRVNNQFPLKEETEGKPEPKNKEMIQAFVSALYQGNIQKLEELLGKEVTLYSDGGGNVYAALKPIISKDLVTRFILNIMKQNHHADEPAVVKMVNVNGECGLLVKGMDNILTVISFHVKNDQIADIYIVRNPEKLKHVSLESY</sequence>
<dbReference type="SUPFAM" id="SSF88659">
    <property type="entry name" value="Sigma3 and sigma4 domains of RNA polymerase sigma factors"/>
    <property type="match status" value="1"/>
</dbReference>
<dbReference type="PANTHER" id="PTHR30173:SF36">
    <property type="entry name" value="ECF RNA POLYMERASE SIGMA FACTOR SIGJ"/>
    <property type="match status" value="1"/>
</dbReference>
<organism evidence="4 5">
    <name type="scientific">Mesobacillus selenatarsenatis (strain DSM 18680 / JCM 14380 / FERM P-15431 / SF-1)</name>
    <dbReference type="NCBI Taxonomy" id="1321606"/>
    <lineage>
        <taxon>Bacteria</taxon>
        <taxon>Bacillati</taxon>
        <taxon>Bacillota</taxon>
        <taxon>Bacilli</taxon>
        <taxon>Bacillales</taxon>
        <taxon>Bacillaceae</taxon>
        <taxon>Mesobacillus</taxon>
    </lineage>
</organism>
<dbReference type="Pfam" id="PF08281">
    <property type="entry name" value="Sigma70_r4_2"/>
    <property type="match status" value="1"/>
</dbReference>
<dbReference type="Gene3D" id="1.10.1740.10">
    <property type="match status" value="1"/>
</dbReference>